<dbReference type="HOGENOM" id="CLU_1502821_0_0_6"/>
<keyword evidence="2" id="KW-1185">Reference proteome</keyword>
<name>A0A090BV26_9GAMM</name>
<organism evidence="1 2">
    <name type="scientific">Thioploca ingrica</name>
    <dbReference type="NCBI Taxonomy" id="40754"/>
    <lineage>
        <taxon>Bacteria</taxon>
        <taxon>Pseudomonadati</taxon>
        <taxon>Pseudomonadota</taxon>
        <taxon>Gammaproteobacteria</taxon>
        <taxon>Thiotrichales</taxon>
        <taxon>Thiotrichaceae</taxon>
        <taxon>Thioploca</taxon>
    </lineage>
</organism>
<dbReference type="AlphaFoldDB" id="A0A090BV26"/>
<sequence length="179" mass="20906">MSVDYQSQPIPKEENDEMTHLLSKNHLAEKINIPTSYMDELLQAARLVSQEFDHHGLCHIALTKLGQQFGQYAGTQGYELSHLLNKASLKGQWVEFDIILWYPKVIPFLETLIEKDILDYACLNEYYKEIGDEHYLAGRALQIILEIRRPATLSFHELIANLKQRNFRHYRDSDDDIPF</sequence>
<reference evidence="1 2" key="1">
    <citation type="journal article" date="2014" name="ISME J.">
        <title>Ecophysiology of Thioploca ingrica as revealed by the complete genome sequence supplemented with proteomic evidence.</title>
        <authorList>
            <person name="Kojima H."/>
            <person name="Ogura Y."/>
            <person name="Yamamoto N."/>
            <person name="Togashi T."/>
            <person name="Mori H."/>
            <person name="Watanabe T."/>
            <person name="Nemoto F."/>
            <person name="Kurokawa K."/>
            <person name="Hayashi T."/>
            <person name="Fukui M."/>
        </authorList>
    </citation>
    <scope>NUCLEOTIDE SEQUENCE [LARGE SCALE GENOMIC DNA]</scope>
</reference>
<gene>
    <name evidence="1" type="ORF">THII_1824</name>
</gene>
<evidence type="ECO:0000313" key="1">
    <source>
        <dbReference type="EMBL" id="BAP56121.1"/>
    </source>
</evidence>
<dbReference type="Proteomes" id="UP000031623">
    <property type="component" value="Chromosome"/>
</dbReference>
<evidence type="ECO:0000313" key="2">
    <source>
        <dbReference type="Proteomes" id="UP000031623"/>
    </source>
</evidence>
<dbReference type="STRING" id="40754.THII_1824"/>
<dbReference type="KEGG" id="tig:THII_1824"/>
<dbReference type="EMBL" id="AP014633">
    <property type="protein sequence ID" value="BAP56121.1"/>
    <property type="molecule type" value="Genomic_DNA"/>
</dbReference>
<protein>
    <submittedName>
        <fullName evidence="1">Uncharacterized protein</fullName>
    </submittedName>
</protein>
<proteinExistence type="predicted"/>
<accession>A0A090BV26</accession>